<evidence type="ECO:0000313" key="2">
    <source>
        <dbReference type="Proteomes" id="UP000199766"/>
    </source>
</evidence>
<sequence length="82" mass="8331">MFAALGAGAVVLFGTGTSAVKLLLEHASPWLLAGILSSSGIGLLNRPGPQASTLKKASATEGKRDRICVTLVLGRLEPSSPC</sequence>
<dbReference type="AlphaFoldDB" id="A0A1H9PY69"/>
<dbReference type="EMBL" id="FOGD01000009">
    <property type="protein sequence ID" value="SER52543.1"/>
    <property type="molecule type" value="Genomic_DNA"/>
</dbReference>
<organism evidence="1 2">
    <name type="scientific">Giesbergeria anulus</name>
    <dbReference type="NCBI Taxonomy" id="180197"/>
    <lineage>
        <taxon>Bacteria</taxon>
        <taxon>Pseudomonadati</taxon>
        <taxon>Pseudomonadota</taxon>
        <taxon>Betaproteobacteria</taxon>
        <taxon>Burkholderiales</taxon>
        <taxon>Comamonadaceae</taxon>
        <taxon>Giesbergeria</taxon>
    </lineage>
</organism>
<name>A0A1H9PY69_9BURK</name>
<reference evidence="1 2" key="1">
    <citation type="submission" date="2016-10" db="EMBL/GenBank/DDBJ databases">
        <authorList>
            <person name="de Groot N.N."/>
        </authorList>
    </citation>
    <scope>NUCLEOTIDE SEQUENCE [LARGE SCALE GENOMIC DNA]</scope>
    <source>
        <strain evidence="1 2">ATCC 35958</strain>
    </source>
</reference>
<proteinExistence type="predicted"/>
<gene>
    <name evidence="1" type="ORF">SAMN02982919_02546</name>
</gene>
<protein>
    <submittedName>
        <fullName evidence="1">Uncharacterized protein</fullName>
    </submittedName>
</protein>
<evidence type="ECO:0000313" key="1">
    <source>
        <dbReference type="EMBL" id="SER52543.1"/>
    </source>
</evidence>
<dbReference type="Proteomes" id="UP000199766">
    <property type="component" value="Unassembled WGS sequence"/>
</dbReference>
<dbReference type="STRING" id="180197.SAMN02982919_02546"/>
<accession>A0A1H9PY69</accession>
<keyword evidence="2" id="KW-1185">Reference proteome</keyword>